<reference evidence="4" key="2">
    <citation type="journal article" date="2020" name="Syst. Appl. Microbiol.">
        <title>Clarifying the taxonomy of the causal agent of bacterial leaf spot of lettuce through a polyphasic approach reveals that Xanthomonas cynarae Trebaol et al. 2000 emend. Timilsina et al. 2019 is a later heterotypic synonym of Xanthomonas hortorum Vauterin et al. 1995.</title>
        <authorList>
            <person name="Moriniere L."/>
            <person name="Burlet A."/>
            <person name="Rosenthal E.R."/>
            <person name="Nesme X."/>
            <person name="Portier P."/>
            <person name="Bull C.T."/>
            <person name="Lavire C."/>
            <person name="Fischer-Le Saux M."/>
            <person name="Bertolla F."/>
        </authorList>
    </citation>
    <scope>NUCLEOTIDE SEQUENCE [LARGE SCALE GENOMIC DNA]</scope>
    <source>
        <strain evidence="4">CFBP2533</strain>
    </source>
</reference>
<evidence type="ECO:0000313" key="4">
    <source>
        <dbReference type="Proteomes" id="UP000548771"/>
    </source>
</evidence>
<dbReference type="Pfam" id="PF05394">
    <property type="entry name" value="AvrB_AvrC"/>
    <property type="match status" value="1"/>
</dbReference>
<evidence type="ECO:0000313" key="2">
    <source>
        <dbReference type="EMBL" id="CAD0360130.1"/>
    </source>
</evidence>
<evidence type="ECO:0000256" key="1">
    <source>
        <dbReference type="SAM" id="MobiDB-lite"/>
    </source>
</evidence>
<accession>A0A6V7F9M9</accession>
<protein>
    <submittedName>
        <fullName evidence="2">Uncharacterized protein</fullName>
    </submittedName>
</protein>
<organism evidence="2">
    <name type="scientific">Xanthomonas hortorum pv. pelargonii</name>
    <dbReference type="NCBI Taxonomy" id="453602"/>
    <lineage>
        <taxon>Bacteria</taxon>
        <taxon>Pseudomonadati</taxon>
        <taxon>Pseudomonadota</taxon>
        <taxon>Gammaproteobacteria</taxon>
        <taxon>Lysobacterales</taxon>
        <taxon>Lysobacteraceae</taxon>
        <taxon>Xanthomonas</taxon>
    </lineage>
</organism>
<dbReference type="InterPro" id="IPR053495">
    <property type="entry name" value="AvrB/C-like"/>
</dbReference>
<name>A0A6V7F9M9_9XANT</name>
<dbReference type="InterPro" id="IPR008798">
    <property type="entry name" value="Avirulence_B/C"/>
</dbReference>
<reference evidence="2" key="4">
    <citation type="submission" date="2020-07" db="EMBL/GenBank/DDBJ databases">
        <authorList>
            <person name="Pothier F. J."/>
        </authorList>
    </citation>
    <scope>NUCLEOTIDE SEQUENCE</scope>
    <source>
        <strain evidence="2">CFBP 2533</strain>
    </source>
</reference>
<dbReference type="Gene3D" id="1.10.3290.20">
    <property type="match status" value="2"/>
</dbReference>
<dbReference type="InterPro" id="IPR036231">
    <property type="entry name" value="Avirulence_B/C_sf"/>
</dbReference>
<evidence type="ECO:0000313" key="3">
    <source>
        <dbReference type="EMBL" id="NMI23120.1"/>
    </source>
</evidence>
<dbReference type="EMBL" id="LR828261">
    <property type="protein sequence ID" value="CAD0360126.1"/>
    <property type="molecule type" value="Genomic_DNA"/>
</dbReference>
<feature type="region of interest" description="Disordered" evidence="1">
    <location>
        <begin position="28"/>
        <end position="62"/>
    </location>
</feature>
<gene>
    <name evidence="2" type="ORF">CFBP2533_44270</name>
    <name evidence="3" type="ORF">E1J24_15030</name>
</gene>
<dbReference type="Proteomes" id="UP000548771">
    <property type="component" value="Unassembled WGS sequence"/>
</dbReference>
<sequence length="525" mass="56461">MPVVVRYVQNDSYRRPALPGLMKINKAPSHSGIASCDTPQSPARGDAPPAPTTAGAGGPLSGLKRKVRKALPGMLCSGAKETTNGSEAASHQAVTMQPANATLAGIETALSRPGETVTVDLQRHRPSHALTPEQRISSDVQVRLLYAEEQGARRLHIESSLFHEPGTQSVTTHGSKPLLKAAASAALAPSTQGLDHMFTCVSPPIRNALPGPVAESKLSPTQIALTGVARWPDPRVNQESTPGNQQYGRRFCSTAREGGARIASGQIQTFRQLWDFSGAARHSWATQQTAQPGGPGKPKEGDAQPFAAGYPRQTNVTTPLTAHYAYLQQRARQLPLVRQANGLAADAGQTMPDGFMAHDVFEMVGELNGEKIPLTQLRLAVNPDDFLHPLAQQGRAGHQGSVEAGAFPFCIQHTPFELVQPIMNHVENLFGELIARRHDPAELMPALGNLHWWMAHAMPDRRGSAAKTELAIRALANAHGVELPPFAQGNVPDLEAFVTDRESFNARYANLFEPPDQQTPASTRD</sequence>
<reference evidence="3" key="1">
    <citation type="submission" date="2019-03" db="EMBL/GenBank/DDBJ databases">
        <authorList>
            <person name="Moriniere L."/>
            <person name="Burlet A."/>
            <person name="Rosenthal E."/>
            <person name="Portier P."/>
            <person name="Lavire C."/>
            <person name="Nesme X."/>
            <person name="Bull C.T."/>
            <person name="Le Saux M."/>
            <person name="Bertolla F."/>
        </authorList>
    </citation>
    <scope>NUCLEOTIDE SEQUENCE</scope>
    <source>
        <strain evidence="3">CFBP2533</strain>
    </source>
</reference>
<dbReference type="NCBIfam" id="NF041403">
    <property type="entry name" value="XopAH"/>
    <property type="match status" value="1"/>
</dbReference>
<dbReference type="EMBL" id="LR828261">
    <property type="protein sequence ID" value="CAD0360130.1"/>
    <property type="molecule type" value="Genomic_DNA"/>
</dbReference>
<dbReference type="AlphaFoldDB" id="A0A6V7F9M9"/>
<dbReference type="RefSeq" id="WP_251754802.1">
    <property type="nucleotide sequence ID" value="NZ_CP103845.1"/>
</dbReference>
<dbReference type="EMBL" id="SMDX01000020">
    <property type="protein sequence ID" value="NMI23120.1"/>
    <property type="molecule type" value="Genomic_DNA"/>
</dbReference>
<reference evidence="3" key="3">
    <citation type="journal article" date="2020" name="Syst. Appl. Microbiol.">
        <title>Clarifying the taxonomy of the causal agent of bacterial leaf spot of lettuce through a polyphasic approach reveals that Xanthomonas cynarae Trebaol et al. 2000 emend. Timilsina et al. 2019 is a later heterotypic synonym of Xanthomonas hortorum Vauterin et al. 1995.</title>
        <authorList>
            <person name="Moriniere L."/>
            <person name="Burlet A."/>
            <person name="Rosenthal E.R."/>
            <person name="Nesme X."/>
            <person name="Portier P."/>
            <person name="Bull C.T."/>
            <person name="Lavire C."/>
            <person name="Fischer-Le Saux M."/>
            <person name="Bertolla F."/>
        </authorList>
    </citation>
    <scope>NUCLEOTIDE SEQUENCE</scope>
    <source>
        <strain evidence="3">CFBP2533</strain>
    </source>
</reference>
<proteinExistence type="predicted"/>
<feature type="region of interest" description="Disordered" evidence="1">
    <location>
        <begin position="281"/>
        <end position="313"/>
    </location>
</feature>
<dbReference type="SUPFAM" id="SSF103383">
    <property type="entry name" value="Antivirulence factor"/>
    <property type="match status" value="1"/>
</dbReference>